<dbReference type="AlphaFoldDB" id="A0AAP5Q947"/>
<organism evidence="1 2">
    <name type="scientific">Paraburkholderia fungorum</name>
    <dbReference type="NCBI Taxonomy" id="134537"/>
    <lineage>
        <taxon>Bacteria</taxon>
        <taxon>Pseudomonadati</taxon>
        <taxon>Pseudomonadota</taxon>
        <taxon>Betaproteobacteria</taxon>
        <taxon>Burkholderiales</taxon>
        <taxon>Burkholderiaceae</taxon>
        <taxon>Paraburkholderia</taxon>
    </lineage>
</organism>
<dbReference type="RefSeq" id="WP_167440656.1">
    <property type="nucleotide sequence ID" value="NZ_CP028829.1"/>
</dbReference>
<accession>A0AAP5Q947</accession>
<dbReference type="Proteomes" id="UP001246473">
    <property type="component" value="Unassembled WGS sequence"/>
</dbReference>
<proteinExistence type="predicted"/>
<comment type="caution">
    <text evidence="1">The sequence shown here is derived from an EMBL/GenBank/DDBJ whole genome shotgun (WGS) entry which is preliminary data.</text>
</comment>
<evidence type="ECO:0000313" key="2">
    <source>
        <dbReference type="Proteomes" id="UP001246473"/>
    </source>
</evidence>
<reference evidence="1" key="1">
    <citation type="submission" date="2022-08" db="EMBL/GenBank/DDBJ databases">
        <authorList>
            <person name="Kim S.-J."/>
        </authorList>
    </citation>
    <scope>NUCLEOTIDE SEQUENCE</scope>
    <source>
        <strain evidence="1">KJ</strain>
    </source>
</reference>
<sequence length="46" mass="4772">MTQSNPQQVQAVAAQSTRVTNGSFAASVRGLRTVALSLLVDRALSA</sequence>
<evidence type="ECO:0000313" key="1">
    <source>
        <dbReference type="EMBL" id="MDT8838100.1"/>
    </source>
</evidence>
<protein>
    <submittedName>
        <fullName evidence="1">Uncharacterized protein</fullName>
    </submittedName>
</protein>
<name>A0AAP5Q947_9BURK</name>
<gene>
    <name evidence="1" type="ORF">ParKJ_11810</name>
</gene>
<dbReference type="EMBL" id="JANSLM010000003">
    <property type="protein sequence ID" value="MDT8838100.1"/>
    <property type="molecule type" value="Genomic_DNA"/>
</dbReference>